<protein>
    <recommendedName>
        <fullName evidence="4">KIF-binding protein</fullName>
    </recommendedName>
</protein>
<dbReference type="AlphaFoldDB" id="A0A813DU06"/>
<sequence length="495" mass="52628">MGKKSKPQRPSGDDAVAAESAAAEAEKLLARGEELLDEDASAALSALSEAVLKLPTRQQAWYHRGVAAAELWEDSDEPDTKAQLLETSMASFRQVLRLDTSRRGELRYLAAIASGRLLGQAAAGIERRAEEEDDRGGLPFLVPGTWPALAQPLLVEASQNFEEAARLVREWGHPELGSDVLGAWGEVLALQMRRTAAEAELAAGSTSAPWAWADSKLLAATWGLCEAAADKFSSSAQGETSESEVDDLRWMTLHVEHLLSFVELARRALVTAPTGTYVSEDWASKATAAWRAAVRLATASALLAETSCWEAEALRGDALAAGCELLGAAGVSRLRVPTVQAIQVETTSELSAVSNACGEEEADKERLAFLAEEAYGKTLRRSGGAEARRTVGLALGELFLGMARGCKAQGPGDLAVEMYLQRANSAFEAVATLCAEAPADGDSADAEATAWYNIACAAGLAARPDQASTALRNCFRLLHPPQRRAKWAAEARGDP</sequence>
<evidence type="ECO:0008006" key="4">
    <source>
        <dbReference type="Google" id="ProtNLM"/>
    </source>
</evidence>
<feature type="non-terminal residue" evidence="2">
    <location>
        <position position="1"/>
    </location>
</feature>
<evidence type="ECO:0000313" key="3">
    <source>
        <dbReference type="Proteomes" id="UP000654075"/>
    </source>
</evidence>
<dbReference type="Proteomes" id="UP000654075">
    <property type="component" value="Unassembled WGS sequence"/>
</dbReference>
<feature type="region of interest" description="Disordered" evidence="1">
    <location>
        <begin position="1"/>
        <end position="20"/>
    </location>
</feature>
<dbReference type="EMBL" id="CAJNNV010004442">
    <property type="protein sequence ID" value="CAE8590759.1"/>
    <property type="molecule type" value="Genomic_DNA"/>
</dbReference>
<comment type="caution">
    <text evidence="2">The sequence shown here is derived from an EMBL/GenBank/DDBJ whole genome shotgun (WGS) entry which is preliminary data.</text>
</comment>
<name>A0A813DU06_POLGL</name>
<evidence type="ECO:0000313" key="2">
    <source>
        <dbReference type="EMBL" id="CAE8590759.1"/>
    </source>
</evidence>
<reference evidence="2" key="1">
    <citation type="submission" date="2021-02" db="EMBL/GenBank/DDBJ databases">
        <authorList>
            <person name="Dougan E. K."/>
            <person name="Rhodes N."/>
            <person name="Thang M."/>
            <person name="Chan C."/>
        </authorList>
    </citation>
    <scope>NUCLEOTIDE SEQUENCE</scope>
</reference>
<accession>A0A813DU06</accession>
<gene>
    <name evidence="2" type="ORF">PGLA1383_LOCUS9474</name>
</gene>
<evidence type="ECO:0000256" key="1">
    <source>
        <dbReference type="SAM" id="MobiDB-lite"/>
    </source>
</evidence>
<proteinExistence type="predicted"/>
<dbReference type="OrthoDB" id="468084at2759"/>
<keyword evidence="3" id="KW-1185">Reference proteome</keyword>
<organism evidence="2 3">
    <name type="scientific">Polarella glacialis</name>
    <name type="common">Dinoflagellate</name>
    <dbReference type="NCBI Taxonomy" id="89957"/>
    <lineage>
        <taxon>Eukaryota</taxon>
        <taxon>Sar</taxon>
        <taxon>Alveolata</taxon>
        <taxon>Dinophyceae</taxon>
        <taxon>Suessiales</taxon>
        <taxon>Suessiaceae</taxon>
        <taxon>Polarella</taxon>
    </lineage>
</organism>